<name>A0A1H2NQV4_9PSED</name>
<dbReference type="CDD" id="cd07262">
    <property type="entry name" value="VOC_like"/>
    <property type="match status" value="1"/>
</dbReference>
<evidence type="ECO:0000313" key="3">
    <source>
        <dbReference type="Proteomes" id="UP000198600"/>
    </source>
</evidence>
<dbReference type="STRING" id="46679.SAMN05216202_4431"/>
<dbReference type="PANTHER" id="PTHR35006">
    <property type="entry name" value="GLYOXALASE FAMILY PROTEIN (AFU_ORTHOLOGUE AFUA_5G14830)"/>
    <property type="match status" value="1"/>
</dbReference>
<evidence type="ECO:0000259" key="1">
    <source>
        <dbReference type="PROSITE" id="PS51819"/>
    </source>
</evidence>
<dbReference type="Pfam" id="PF00903">
    <property type="entry name" value="Glyoxalase"/>
    <property type="match status" value="1"/>
</dbReference>
<reference evidence="3" key="1">
    <citation type="submission" date="2016-10" db="EMBL/GenBank/DDBJ databases">
        <authorList>
            <person name="Varghese N."/>
            <person name="Submissions S."/>
        </authorList>
    </citation>
    <scope>NUCLEOTIDE SEQUENCE [LARGE SCALE GENOMIC DNA]</scope>
    <source>
        <strain evidence="3">LMG 2223</strain>
    </source>
</reference>
<dbReference type="AlphaFoldDB" id="A0A1H2NQV4"/>
<dbReference type="OrthoDB" id="9800438at2"/>
<dbReference type="EMBL" id="LT629802">
    <property type="protein sequence ID" value="SDV07839.1"/>
    <property type="molecule type" value="Genomic_DNA"/>
</dbReference>
<protein>
    <submittedName>
        <fullName evidence="2">Predicted lactoylglutathione lyase</fullName>
    </submittedName>
</protein>
<dbReference type="Proteomes" id="UP000198600">
    <property type="component" value="Chromosome I"/>
</dbReference>
<sequence>MLDHVFISVADLKRSIAFYSAALPPLGITSRLDYDGKDGPPGHPDLKGFGANGRVFFWLREGVVEGRAAHIGFVANSRDEVDAAYAAAIQAGATDNGPPGARLHYDPEYYAANVLDPDGYSLEFVYKKWQHGS</sequence>
<dbReference type="PROSITE" id="PS51819">
    <property type="entry name" value="VOC"/>
    <property type="match status" value="1"/>
</dbReference>
<dbReference type="GO" id="GO:0016829">
    <property type="term" value="F:lyase activity"/>
    <property type="evidence" value="ECO:0007669"/>
    <property type="project" value="UniProtKB-KW"/>
</dbReference>
<dbReference type="RefSeq" id="WP_084381411.1">
    <property type="nucleotide sequence ID" value="NZ_LS483433.1"/>
</dbReference>
<dbReference type="Gene3D" id="3.10.180.10">
    <property type="entry name" value="2,3-Dihydroxybiphenyl 1,2-Dioxygenase, domain 1"/>
    <property type="match status" value="1"/>
</dbReference>
<accession>A0A1H2NQV4</accession>
<dbReference type="SUPFAM" id="SSF54593">
    <property type="entry name" value="Glyoxalase/Bleomycin resistance protein/Dihydroxybiphenyl dioxygenase"/>
    <property type="match status" value="1"/>
</dbReference>
<feature type="domain" description="VOC" evidence="1">
    <location>
        <begin position="1"/>
        <end position="127"/>
    </location>
</feature>
<dbReference type="InterPro" id="IPR029068">
    <property type="entry name" value="Glyas_Bleomycin-R_OHBP_Dase"/>
</dbReference>
<keyword evidence="2" id="KW-0456">Lyase</keyword>
<dbReference type="PANTHER" id="PTHR35006:SF2">
    <property type="entry name" value="GLYOXALASE FAMILY PROTEIN (AFU_ORTHOLOGUE AFUA_5G14830)"/>
    <property type="match status" value="1"/>
</dbReference>
<dbReference type="InterPro" id="IPR004360">
    <property type="entry name" value="Glyas_Fos-R_dOase_dom"/>
</dbReference>
<organism evidence="2 3">
    <name type="scientific">Pseudomonas mucidolens</name>
    <dbReference type="NCBI Taxonomy" id="46679"/>
    <lineage>
        <taxon>Bacteria</taxon>
        <taxon>Pseudomonadati</taxon>
        <taxon>Pseudomonadota</taxon>
        <taxon>Gammaproteobacteria</taxon>
        <taxon>Pseudomonadales</taxon>
        <taxon>Pseudomonadaceae</taxon>
        <taxon>Pseudomonas</taxon>
    </lineage>
</organism>
<keyword evidence="3" id="KW-1185">Reference proteome</keyword>
<proteinExistence type="predicted"/>
<evidence type="ECO:0000313" key="2">
    <source>
        <dbReference type="EMBL" id="SDV07839.1"/>
    </source>
</evidence>
<gene>
    <name evidence="2" type="ORF">SAMN05216202_4431</name>
</gene>
<dbReference type="InterPro" id="IPR037523">
    <property type="entry name" value="VOC_core"/>
</dbReference>